<evidence type="ECO:0000313" key="2">
    <source>
        <dbReference type="EMBL" id="XAH74490.1"/>
    </source>
</evidence>
<dbReference type="Pfam" id="PF12641">
    <property type="entry name" value="Flavodoxin_3"/>
    <property type="match status" value="1"/>
</dbReference>
<dbReference type="InterPro" id="IPR029039">
    <property type="entry name" value="Flavoprotein-like_sf"/>
</dbReference>
<dbReference type="InterPro" id="IPR008254">
    <property type="entry name" value="Flavodoxin/NO_synth"/>
</dbReference>
<dbReference type="Proteomes" id="UP001451571">
    <property type="component" value="Chromosome"/>
</dbReference>
<accession>A0ABZ3EY63</accession>
<feature type="domain" description="Flavodoxin-like" evidence="1">
    <location>
        <begin position="5"/>
        <end position="110"/>
    </location>
</feature>
<protein>
    <submittedName>
        <fullName evidence="2">Flavodoxin family protein</fullName>
    </submittedName>
</protein>
<dbReference type="RefSeq" id="WP_342758082.1">
    <property type="nucleotide sequence ID" value="NZ_CP146256.1"/>
</dbReference>
<evidence type="ECO:0000259" key="1">
    <source>
        <dbReference type="Pfam" id="PF12641"/>
    </source>
</evidence>
<evidence type="ECO:0000313" key="3">
    <source>
        <dbReference type="Proteomes" id="UP001451571"/>
    </source>
</evidence>
<dbReference type="EMBL" id="CP146256">
    <property type="protein sequence ID" value="XAH74490.1"/>
    <property type="molecule type" value="Genomic_DNA"/>
</dbReference>
<keyword evidence="3" id="KW-1185">Reference proteome</keyword>
<organism evidence="2 3">
    <name type="scientific">Kineothrix sedimenti</name>
    <dbReference type="NCBI Taxonomy" id="3123317"/>
    <lineage>
        <taxon>Bacteria</taxon>
        <taxon>Bacillati</taxon>
        <taxon>Bacillota</taxon>
        <taxon>Clostridia</taxon>
        <taxon>Lachnospirales</taxon>
        <taxon>Lachnospiraceae</taxon>
        <taxon>Kineothrix</taxon>
    </lineage>
</organism>
<name>A0ABZ3EY63_9FIRM</name>
<proteinExistence type="predicted"/>
<dbReference type="Gene3D" id="3.40.50.360">
    <property type="match status" value="1"/>
</dbReference>
<gene>
    <name evidence="2" type="ORF">V6984_01635</name>
</gene>
<sequence length="140" mass="15238">MTTAIRYYSKTGNTKKLADAIGQAVGISAETVSLPITEPVDILFLGSSVYAAGVDSEIKRFIASLDNTKVKKVVCFSSAALLPSTYKQVKQLLEDKGIPVDEREFHCRGSFKMLHKGKPNAEDLKEVQTFAGKILNLAKS</sequence>
<dbReference type="SUPFAM" id="SSF52218">
    <property type="entry name" value="Flavoproteins"/>
    <property type="match status" value="1"/>
</dbReference>
<reference evidence="2 3" key="1">
    <citation type="submission" date="2024-02" db="EMBL/GenBank/DDBJ databases">
        <title>Bacterial strain from lacustrine sediment.</title>
        <authorList>
            <person name="Petit C."/>
            <person name="Fadhlaoui K."/>
        </authorList>
    </citation>
    <scope>NUCLEOTIDE SEQUENCE [LARGE SCALE GENOMIC DNA]</scope>
    <source>
        <strain evidence="2 3">IPX-CK</strain>
    </source>
</reference>